<name>A0ABQ2RN24_9GAMM</name>
<dbReference type="EMBL" id="BMQX01000041">
    <property type="protein sequence ID" value="GGQ33922.1"/>
    <property type="molecule type" value="Genomic_DNA"/>
</dbReference>
<protein>
    <submittedName>
        <fullName evidence="1">Uncharacterized protein</fullName>
    </submittedName>
</protein>
<proteinExistence type="predicted"/>
<sequence length="53" mass="5810">MKFNTTFTTSATTEAIIENEVRLDIPIPTCVTSDNIYINGTPTAATNKKFKSV</sequence>
<evidence type="ECO:0000313" key="1">
    <source>
        <dbReference type="EMBL" id="GGQ33922.1"/>
    </source>
</evidence>
<evidence type="ECO:0000313" key="2">
    <source>
        <dbReference type="Proteomes" id="UP000619118"/>
    </source>
</evidence>
<gene>
    <name evidence="1" type="ORF">GCM10009411_36640</name>
</gene>
<comment type="caution">
    <text evidence="1">The sequence shown here is derived from an EMBL/GenBank/DDBJ whole genome shotgun (WGS) entry which is preliminary data.</text>
</comment>
<keyword evidence="2" id="KW-1185">Reference proteome</keyword>
<accession>A0ABQ2RN24</accession>
<organism evidence="1 2">
    <name type="scientific">Shewanella litoralis</name>
    <dbReference type="NCBI Taxonomy" id="2282700"/>
    <lineage>
        <taxon>Bacteria</taxon>
        <taxon>Pseudomonadati</taxon>
        <taxon>Pseudomonadota</taxon>
        <taxon>Gammaproteobacteria</taxon>
        <taxon>Alteromonadales</taxon>
        <taxon>Shewanellaceae</taxon>
        <taxon>Shewanella</taxon>
    </lineage>
</organism>
<reference evidence="2" key="1">
    <citation type="journal article" date="2019" name="Int. J. Syst. Evol. Microbiol.">
        <title>The Global Catalogue of Microorganisms (GCM) 10K type strain sequencing project: providing services to taxonomists for standard genome sequencing and annotation.</title>
        <authorList>
            <consortium name="The Broad Institute Genomics Platform"/>
            <consortium name="The Broad Institute Genome Sequencing Center for Infectious Disease"/>
            <person name="Wu L."/>
            <person name="Ma J."/>
        </authorList>
    </citation>
    <scope>NUCLEOTIDE SEQUENCE [LARGE SCALE GENOMIC DNA]</scope>
    <source>
        <strain evidence="2">JCM 32306</strain>
    </source>
</reference>
<dbReference type="Proteomes" id="UP000619118">
    <property type="component" value="Unassembled WGS sequence"/>
</dbReference>